<keyword evidence="4" id="KW-0808">Transferase</keyword>
<evidence type="ECO:0000256" key="7">
    <source>
        <dbReference type="ARBA" id="ARBA00023125"/>
    </source>
</evidence>
<gene>
    <name evidence="10" type="ORF">S06H3_16995</name>
</gene>
<evidence type="ECO:0000256" key="8">
    <source>
        <dbReference type="ARBA" id="ARBA00049120"/>
    </source>
</evidence>
<dbReference type="EC" id="2.1.1.113" evidence="2"/>
<comment type="catalytic activity">
    <reaction evidence="8">
        <text>a 2'-deoxycytidine in DNA + S-adenosyl-L-methionine = an N(4)-methyl-2'-deoxycytidine in DNA + S-adenosyl-L-homocysteine + H(+)</text>
        <dbReference type="Rhea" id="RHEA:16857"/>
        <dbReference type="Rhea" id="RHEA-COMP:11369"/>
        <dbReference type="Rhea" id="RHEA-COMP:13674"/>
        <dbReference type="ChEBI" id="CHEBI:15378"/>
        <dbReference type="ChEBI" id="CHEBI:57856"/>
        <dbReference type="ChEBI" id="CHEBI:59789"/>
        <dbReference type="ChEBI" id="CHEBI:85452"/>
        <dbReference type="ChEBI" id="CHEBI:137933"/>
        <dbReference type="EC" id="2.1.1.113"/>
    </reaction>
</comment>
<feature type="domain" description="DNA methylase N-4/N-6" evidence="9">
    <location>
        <begin position="10"/>
        <end position="168"/>
    </location>
</feature>
<comment type="caution">
    <text evidence="10">The sequence shown here is derived from an EMBL/GenBank/DDBJ whole genome shotgun (WGS) entry which is preliminary data.</text>
</comment>
<name>X1KAI2_9ZZZZ</name>
<keyword evidence="7" id="KW-0238">DNA-binding</keyword>
<accession>X1KAI2</accession>
<evidence type="ECO:0000256" key="2">
    <source>
        <dbReference type="ARBA" id="ARBA00012185"/>
    </source>
</evidence>
<dbReference type="EMBL" id="BARV01008459">
    <property type="protein sequence ID" value="GAI04022.1"/>
    <property type="molecule type" value="Genomic_DNA"/>
</dbReference>
<evidence type="ECO:0000256" key="1">
    <source>
        <dbReference type="ARBA" id="ARBA00010203"/>
    </source>
</evidence>
<dbReference type="InterPro" id="IPR017985">
    <property type="entry name" value="MeTrfase_CN4_CS"/>
</dbReference>
<dbReference type="Gene3D" id="3.40.50.150">
    <property type="entry name" value="Vaccinia Virus protein VP39"/>
    <property type="match status" value="1"/>
</dbReference>
<organism evidence="10">
    <name type="scientific">marine sediment metagenome</name>
    <dbReference type="NCBI Taxonomy" id="412755"/>
    <lineage>
        <taxon>unclassified sequences</taxon>
        <taxon>metagenomes</taxon>
        <taxon>ecological metagenomes</taxon>
    </lineage>
</organism>
<dbReference type="InterPro" id="IPR002941">
    <property type="entry name" value="DNA_methylase_N4/N6"/>
</dbReference>
<feature type="non-terminal residue" evidence="10">
    <location>
        <position position="180"/>
    </location>
</feature>
<dbReference type="InterPro" id="IPR029063">
    <property type="entry name" value="SAM-dependent_MTases_sf"/>
</dbReference>
<dbReference type="SUPFAM" id="SSF53335">
    <property type="entry name" value="S-adenosyl-L-methionine-dependent methyltransferases"/>
    <property type="match status" value="1"/>
</dbReference>
<dbReference type="GO" id="GO:0032259">
    <property type="term" value="P:methylation"/>
    <property type="evidence" value="ECO:0007669"/>
    <property type="project" value="UniProtKB-KW"/>
</dbReference>
<dbReference type="AlphaFoldDB" id="X1KAI2"/>
<evidence type="ECO:0000256" key="4">
    <source>
        <dbReference type="ARBA" id="ARBA00022679"/>
    </source>
</evidence>
<proteinExistence type="inferred from homology"/>
<sequence>MIELADNACHLMVTSPPYFNAPFDYKDHFSSYSDFLELIKDFANETYRVLVDGRVACVNCDDMLVNGQKYPVVADITRLFIEAGFRYRDKIIWRKPEGYIRISRRSGVMLQHPYPMYFYPDNIQESILIFQKGHFDYSKIDKGVKEASKIDKDEFQGNKWFLSVWDMVNRLPFLNKGNDN</sequence>
<evidence type="ECO:0000256" key="5">
    <source>
        <dbReference type="ARBA" id="ARBA00022691"/>
    </source>
</evidence>
<dbReference type="PROSITE" id="PS00093">
    <property type="entry name" value="N4_MTASE"/>
    <property type="match status" value="1"/>
</dbReference>
<comment type="similarity">
    <text evidence="1">Belongs to the N(4)/N(6)-methyltransferase family. N(4) subfamily.</text>
</comment>
<evidence type="ECO:0000256" key="3">
    <source>
        <dbReference type="ARBA" id="ARBA00022603"/>
    </source>
</evidence>
<reference evidence="10" key="1">
    <citation type="journal article" date="2014" name="Front. Microbiol.">
        <title>High frequency of phylogenetically diverse reductive dehalogenase-homologous genes in deep subseafloor sedimentary metagenomes.</title>
        <authorList>
            <person name="Kawai M."/>
            <person name="Futagami T."/>
            <person name="Toyoda A."/>
            <person name="Takaki Y."/>
            <person name="Nishi S."/>
            <person name="Hori S."/>
            <person name="Arai W."/>
            <person name="Tsubouchi T."/>
            <person name="Morono Y."/>
            <person name="Uchiyama I."/>
            <person name="Ito T."/>
            <person name="Fujiyama A."/>
            <person name="Inagaki F."/>
            <person name="Takami H."/>
        </authorList>
    </citation>
    <scope>NUCLEOTIDE SEQUENCE</scope>
    <source>
        <strain evidence="10">Expedition CK06-06</strain>
    </source>
</reference>
<dbReference type="GO" id="GO:0015667">
    <property type="term" value="F:site-specific DNA-methyltransferase (cytosine-N4-specific) activity"/>
    <property type="evidence" value="ECO:0007669"/>
    <property type="project" value="UniProtKB-EC"/>
</dbReference>
<dbReference type="GO" id="GO:0003677">
    <property type="term" value="F:DNA binding"/>
    <property type="evidence" value="ECO:0007669"/>
    <property type="project" value="UniProtKB-KW"/>
</dbReference>
<evidence type="ECO:0000259" key="9">
    <source>
        <dbReference type="Pfam" id="PF01555"/>
    </source>
</evidence>
<protein>
    <recommendedName>
        <fullName evidence="2">site-specific DNA-methyltransferase (cytosine-N(4)-specific)</fullName>
        <ecNumber evidence="2">2.1.1.113</ecNumber>
    </recommendedName>
</protein>
<dbReference type="GO" id="GO:0009307">
    <property type="term" value="P:DNA restriction-modification system"/>
    <property type="evidence" value="ECO:0007669"/>
    <property type="project" value="UniProtKB-KW"/>
</dbReference>
<keyword evidence="6" id="KW-0680">Restriction system</keyword>
<evidence type="ECO:0000313" key="10">
    <source>
        <dbReference type="EMBL" id="GAI04022.1"/>
    </source>
</evidence>
<keyword evidence="5" id="KW-0949">S-adenosyl-L-methionine</keyword>
<dbReference type="GO" id="GO:0008170">
    <property type="term" value="F:N-methyltransferase activity"/>
    <property type="evidence" value="ECO:0007669"/>
    <property type="project" value="InterPro"/>
</dbReference>
<evidence type="ECO:0000256" key="6">
    <source>
        <dbReference type="ARBA" id="ARBA00022747"/>
    </source>
</evidence>
<dbReference type="Pfam" id="PF01555">
    <property type="entry name" value="N6_N4_Mtase"/>
    <property type="match status" value="1"/>
</dbReference>
<keyword evidence="3" id="KW-0489">Methyltransferase</keyword>